<reference evidence="2 3" key="1">
    <citation type="submission" date="2019-10" db="EMBL/GenBank/DDBJ databases">
        <title>Complete genome sequences for adaption low water activity.</title>
        <authorList>
            <person name="Zhao L."/>
            <person name="Zhong J."/>
        </authorList>
    </citation>
    <scope>NUCLEOTIDE SEQUENCE [LARGE SCALE GENOMIC DNA]</scope>
    <source>
        <strain evidence="2 3">FDU301</strain>
        <plasmid evidence="3">pfdu301d</plasmid>
    </source>
</reference>
<name>A0A6M6E321_PRIMG</name>
<proteinExistence type="predicted"/>
<protein>
    <submittedName>
        <fullName evidence="2">Uncharacterized protein</fullName>
    </submittedName>
</protein>
<keyword evidence="2" id="KW-0614">Plasmid</keyword>
<keyword evidence="1" id="KW-1133">Transmembrane helix</keyword>
<dbReference type="EMBL" id="CP045276">
    <property type="protein sequence ID" value="QJX81361.1"/>
    <property type="molecule type" value="Genomic_DNA"/>
</dbReference>
<keyword evidence="1" id="KW-0472">Membrane</keyword>
<feature type="transmembrane region" description="Helical" evidence="1">
    <location>
        <begin position="5"/>
        <end position="25"/>
    </location>
</feature>
<geneLocation type="plasmid" evidence="3">
    <name>pfdu301d</name>
</geneLocation>
<evidence type="ECO:0000313" key="3">
    <source>
        <dbReference type="Proteomes" id="UP000501076"/>
    </source>
</evidence>
<sequence>MRDYVIRLISGLIVILLMFGLADWFDIKWLQEGNSNRILFILPVAFATSWIASYIFKKRRLN</sequence>
<gene>
    <name evidence="2" type="ORF">FDZ14_35250</name>
</gene>
<dbReference type="AlphaFoldDB" id="A0A6M6E321"/>
<accession>A0A6M6E321</accession>
<organism evidence="2 3">
    <name type="scientific">Priestia megaterium</name>
    <name type="common">Bacillus megaterium</name>
    <dbReference type="NCBI Taxonomy" id="1404"/>
    <lineage>
        <taxon>Bacteria</taxon>
        <taxon>Bacillati</taxon>
        <taxon>Bacillota</taxon>
        <taxon>Bacilli</taxon>
        <taxon>Bacillales</taxon>
        <taxon>Bacillaceae</taxon>
        <taxon>Priestia</taxon>
    </lineage>
</organism>
<feature type="transmembrane region" description="Helical" evidence="1">
    <location>
        <begin position="37"/>
        <end position="56"/>
    </location>
</feature>
<evidence type="ECO:0000256" key="1">
    <source>
        <dbReference type="SAM" id="Phobius"/>
    </source>
</evidence>
<dbReference type="Proteomes" id="UP000501076">
    <property type="component" value="Plasmid pFDU301D"/>
</dbReference>
<keyword evidence="1" id="KW-0812">Transmembrane</keyword>
<dbReference type="RefSeq" id="WP_171779328.1">
    <property type="nucleotide sequence ID" value="NZ_CP045276.1"/>
</dbReference>
<evidence type="ECO:0000313" key="2">
    <source>
        <dbReference type="EMBL" id="QJX81361.1"/>
    </source>
</evidence>